<dbReference type="InterPro" id="IPR036390">
    <property type="entry name" value="WH_DNA-bd_sf"/>
</dbReference>
<accession>A0ABS2HCQ1</accession>
<gene>
    <name evidence="6" type="ORF">JQC93_03035</name>
</gene>
<comment type="similarity">
    <text evidence="1">Belongs to the LysR transcriptional regulatory family.</text>
</comment>
<evidence type="ECO:0000256" key="1">
    <source>
        <dbReference type="ARBA" id="ARBA00009437"/>
    </source>
</evidence>
<comment type="caution">
    <text evidence="6">The sequence shown here is derived from an EMBL/GenBank/DDBJ whole genome shotgun (WGS) entry which is preliminary data.</text>
</comment>
<dbReference type="Gene3D" id="1.10.10.10">
    <property type="entry name" value="Winged helix-like DNA-binding domain superfamily/Winged helix DNA-binding domain"/>
    <property type="match status" value="1"/>
</dbReference>
<keyword evidence="7" id="KW-1185">Reference proteome</keyword>
<organism evidence="6 7">
    <name type="scientific">Vibrio ulleungensis</name>
    <dbReference type="NCBI Taxonomy" id="2807619"/>
    <lineage>
        <taxon>Bacteria</taxon>
        <taxon>Pseudomonadati</taxon>
        <taxon>Pseudomonadota</taxon>
        <taxon>Gammaproteobacteria</taxon>
        <taxon>Vibrionales</taxon>
        <taxon>Vibrionaceae</taxon>
        <taxon>Vibrio</taxon>
    </lineage>
</organism>
<dbReference type="Gene3D" id="3.40.190.290">
    <property type="match status" value="1"/>
</dbReference>
<dbReference type="PANTHER" id="PTHR30126">
    <property type="entry name" value="HTH-TYPE TRANSCRIPTIONAL REGULATOR"/>
    <property type="match status" value="1"/>
</dbReference>
<dbReference type="Proteomes" id="UP000809621">
    <property type="component" value="Unassembled WGS sequence"/>
</dbReference>
<evidence type="ECO:0000259" key="5">
    <source>
        <dbReference type="PROSITE" id="PS50931"/>
    </source>
</evidence>
<keyword evidence="2" id="KW-0805">Transcription regulation</keyword>
<evidence type="ECO:0000313" key="6">
    <source>
        <dbReference type="EMBL" id="MBM7035370.1"/>
    </source>
</evidence>
<evidence type="ECO:0000256" key="3">
    <source>
        <dbReference type="ARBA" id="ARBA00023125"/>
    </source>
</evidence>
<dbReference type="InterPro" id="IPR036388">
    <property type="entry name" value="WH-like_DNA-bd_sf"/>
</dbReference>
<feature type="domain" description="HTH lysR-type" evidence="5">
    <location>
        <begin position="1"/>
        <end position="60"/>
    </location>
</feature>
<dbReference type="InterPro" id="IPR000847">
    <property type="entry name" value="LysR_HTH_N"/>
</dbReference>
<dbReference type="EMBL" id="JAFEUM010000001">
    <property type="protein sequence ID" value="MBM7035370.1"/>
    <property type="molecule type" value="Genomic_DNA"/>
</dbReference>
<dbReference type="RefSeq" id="WP_205156977.1">
    <property type="nucleotide sequence ID" value="NZ_JAFEUM010000001.1"/>
</dbReference>
<keyword evidence="3" id="KW-0238">DNA-binding</keyword>
<keyword evidence="4" id="KW-0804">Transcription</keyword>
<dbReference type="Pfam" id="PF00126">
    <property type="entry name" value="HTH_1"/>
    <property type="match status" value="1"/>
</dbReference>
<dbReference type="CDD" id="cd05466">
    <property type="entry name" value="PBP2_LTTR_substrate"/>
    <property type="match status" value="1"/>
</dbReference>
<proteinExistence type="inferred from homology"/>
<evidence type="ECO:0000256" key="2">
    <source>
        <dbReference type="ARBA" id="ARBA00023015"/>
    </source>
</evidence>
<dbReference type="PANTHER" id="PTHR30126:SF91">
    <property type="entry name" value="LYSR FAMILY TRANSCRIPTIONAL REGULATOR"/>
    <property type="match status" value="1"/>
</dbReference>
<name>A0ABS2HCQ1_9VIBR</name>
<reference evidence="6 7" key="1">
    <citation type="submission" date="2021-02" db="EMBL/GenBank/DDBJ databases">
        <authorList>
            <person name="Park J.-S."/>
        </authorList>
    </citation>
    <scope>NUCLEOTIDE SEQUENCE [LARGE SCALE GENOMIC DNA]</scope>
    <source>
        <strain evidence="6 7">188UL20-2</strain>
    </source>
</reference>
<dbReference type="SUPFAM" id="SSF46785">
    <property type="entry name" value="Winged helix' DNA-binding domain"/>
    <property type="match status" value="1"/>
</dbReference>
<dbReference type="InterPro" id="IPR005119">
    <property type="entry name" value="LysR_subst-bd"/>
</dbReference>
<evidence type="ECO:0000313" key="7">
    <source>
        <dbReference type="Proteomes" id="UP000809621"/>
    </source>
</evidence>
<sequence length="292" mass="32704">MTTSVEQLSAFVETIEKGGFKPASRSLGKHAVTISGLVANLESEIGFELFIRKPRSLELTEKGKELYDHARSVLRELEHFDAKANSLLDDEPSRITLAVDSALRGSELSNVYKQLFLRFPTLEVKIISGDPLLVRSWVLTGQADLGFSMGTFSMPHELSSARAFSFPIANVASPELGLAGKQLTMHQVRGLRQISVNFLKDLGLSDGHNFSNKITYCNNLHEMLELVKYCSCWAIMPLYLCGDALESGEIDKFELDVENTAHWYTDVIWRTEKPVNPAMQFVIDKILQFSDK</sequence>
<protein>
    <submittedName>
        <fullName evidence="6">LysR family transcriptional regulator</fullName>
    </submittedName>
</protein>
<dbReference type="PROSITE" id="PS50931">
    <property type="entry name" value="HTH_LYSR"/>
    <property type="match status" value="1"/>
</dbReference>
<dbReference type="Pfam" id="PF03466">
    <property type="entry name" value="LysR_substrate"/>
    <property type="match status" value="1"/>
</dbReference>
<evidence type="ECO:0000256" key="4">
    <source>
        <dbReference type="ARBA" id="ARBA00023163"/>
    </source>
</evidence>
<dbReference type="SUPFAM" id="SSF53850">
    <property type="entry name" value="Periplasmic binding protein-like II"/>
    <property type="match status" value="1"/>
</dbReference>